<evidence type="ECO:0000313" key="2">
    <source>
        <dbReference type="Proteomes" id="UP001341840"/>
    </source>
</evidence>
<organism evidence="1 2">
    <name type="scientific">Stylosanthes scabra</name>
    <dbReference type="NCBI Taxonomy" id="79078"/>
    <lineage>
        <taxon>Eukaryota</taxon>
        <taxon>Viridiplantae</taxon>
        <taxon>Streptophyta</taxon>
        <taxon>Embryophyta</taxon>
        <taxon>Tracheophyta</taxon>
        <taxon>Spermatophyta</taxon>
        <taxon>Magnoliopsida</taxon>
        <taxon>eudicotyledons</taxon>
        <taxon>Gunneridae</taxon>
        <taxon>Pentapetalae</taxon>
        <taxon>rosids</taxon>
        <taxon>fabids</taxon>
        <taxon>Fabales</taxon>
        <taxon>Fabaceae</taxon>
        <taxon>Papilionoideae</taxon>
        <taxon>50 kb inversion clade</taxon>
        <taxon>dalbergioids sensu lato</taxon>
        <taxon>Dalbergieae</taxon>
        <taxon>Pterocarpus clade</taxon>
        <taxon>Stylosanthes</taxon>
    </lineage>
</organism>
<protein>
    <submittedName>
        <fullName evidence="1">Uncharacterized protein</fullName>
    </submittedName>
</protein>
<keyword evidence="2" id="KW-1185">Reference proteome</keyword>
<sequence>MPNYKTWVHHGEGNSDDLTKYGLGGYNATNEDPTMNSWSDNVVRYESMVADAFLGLETLEENDAEEHHDPKLEAQRFSDLLESMRKPLWEDSVLISRWIRVNPRYWNKLTSGVGMAVESVVNNLVLKELMEPAVTRPTTRITVITVVNPCRRGASRGVRIAVTDLTSFLPIQSYGGLAAKVLCTFHPTAEILWDSTRYLKS</sequence>
<evidence type="ECO:0000313" key="1">
    <source>
        <dbReference type="EMBL" id="MED6142883.1"/>
    </source>
</evidence>
<reference evidence="1 2" key="1">
    <citation type="journal article" date="2023" name="Plants (Basel)">
        <title>Bridging the Gap: Combining Genomics and Transcriptomics Approaches to Understand Stylosanthes scabra, an Orphan Legume from the Brazilian Caatinga.</title>
        <authorList>
            <person name="Ferreira-Neto J.R.C."/>
            <person name="da Silva M.D."/>
            <person name="Binneck E."/>
            <person name="de Melo N.F."/>
            <person name="da Silva R.H."/>
            <person name="de Melo A.L.T.M."/>
            <person name="Pandolfi V."/>
            <person name="Bustamante F.O."/>
            <person name="Brasileiro-Vidal A.C."/>
            <person name="Benko-Iseppon A.M."/>
        </authorList>
    </citation>
    <scope>NUCLEOTIDE SEQUENCE [LARGE SCALE GENOMIC DNA]</scope>
    <source>
        <tissue evidence="1">Leaves</tissue>
    </source>
</reference>
<comment type="caution">
    <text evidence="1">The sequence shown here is derived from an EMBL/GenBank/DDBJ whole genome shotgun (WGS) entry which is preliminary data.</text>
</comment>
<proteinExistence type="predicted"/>
<name>A0ABU6T4K0_9FABA</name>
<dbReference type="Proteomes" id="UP001341840">
    <property type="component" value="Unassembled WGS sequence"/>
</dbReference>
<gene>
    <name evidence="1" type="ORF">PIB30_001651</name>
</gene>
<accession>A0ABU6T4K0</accession>
<dbReference type="EMBL" id="JASCZI010090624">
    <property type="protein sequence ID" value="MED6142883.1"/>
    <property type="molecule type" value="Genomic_DNA"/>
</dbReference>